<dbReference type="GO" id="GO:0015179">
    <property type="term" value="F:L-amino acid transmembrane transporter activity"/>
    <property type="evidence" value="ECO:0007669"/>
    <property type="project" value="TreeGrafter"/>
</dbReference>
<dbReference type="Gene3D" id="1.20.1740.10">
    <property type="entry name" value="Amino acid/polyamine transporter I"/>
    <property type="match status" value="2"/>
</dbReference>
<dbReference type="GO" id="GO:0042941">
    <property type="term" value="P:D-alanine transmembrane transport"/>
    <property type="evidence" value="ECO:0007669"/>
    <property type="project" value="TreeGrafter"/>
</dbReference>
<dbReference type="InterPro" id="IPR002293">
    <property type="entry name" value="AA/rel_permease1"/>
</dbReference>
<organism evidence="7 8">
    <name type="scientific">Etheostoma spectabile</name>
    <name type="common">orangethroat darter</name>
    <dbReference type="NCBI Taxonomy" id="54343"/>
    <lineage>
        <taxon>Eukaryota</taxon>
        <taxon>Metazoa</taxon>
        <taxon>Chordata</taxon>
        <taxon>Craniata</taxon>
        <taxon>Vertebrata</taxon>
        <taxon>Euteleostomi</taxon>
        <taxon>Actinopterygii</taxon>
        <taxon>Neopterygii</taxon>
        <taxon>Teleostei</taxon>
        <taxon>Neoteleostei</taxon>
        <taxon>Acanthomorphata</taxon>
        <taxon>Eupercaria</taxon>
        <taxon>Perciformes</taxon>
        <taxon>Percoidei</taxon>
        <taxon>Percidae</taxon>
        <taxon>Etheostomatinae</taxon>
        <taxon>Etheostoma</taxon>
    </lineage>
</organism>
<feature type="transmembrane region" description="Helical" evidence="6">
    <location>
        <begin position="122"/>
        <end position="144"/>
    </location>
</feature>
<feature type="compositionally biased region" description="Polar residues" evidence="5">
    <location>
        <begin position="1"/>
        <end position="11"/>
    </location>
</feature>
<feature type="transmembrane region" description="Helical" evidence="6">
    <location>
        <begin position="238"/>
        <end position="259"/>
    </location>
</feature>
<keyword evidence="2 6" id="KW-0812">Transmembrane</keyword>
<comment type="subcellular location">
    <subcellularLocation>
        <location evidence="1">Membrane</location>
        <topology evidence="1">Multi-pass membrane protein</topology>
    </subcellularLocation>
</comment>
<proteinExistence type="predicted"/>
<feature type="compositionally biased region" description="Basic and acidic residues" evidence="5">
    <location>
        <begin position="27"/>
        <end position="38"/>
    </location>
</feature>
<feature type="transmembrane region" description="Helical" evidence="6">
    <location>
        <begin position="271"/>
        <end position="292"/>
    </location>
</feature>
<gene>
    <name evidence="7" type="ORF">FQN60_007027</name>
</gene>
<keyword evidence="8" id="KW-1185">Reference proteome</keyword>
<evidence type="ECO:0000256" key="3">
    <source>
        <dbReference type="ARBA" id="ARBA00022989"/>
    </source>
</evidence>
<evidence type="ECO:0000313" key="8">
    <source>
        <dbReference type="Proteomes" id="UP000327493"/>
    </source>
</evidence>
<keyword evidence="4 6" id="KW-0472">Membrane</keyword>
<evidence type="ECO:0000313" key="7">
    <source>
        <dbReference type="EMBL" id="KAA8579009.1"/>
    </source>
</evidence>
<dbReference type="Proteomes" id="UP000327493">
    <property type="component" value="Unassembled WGS sequence"/>
</dbReference>
<name>A0A5J5CFA7_9PERO</name>
<dbReference type="GO" id="GO:0016020">
    <property type="term" value="C:membrane"/>
    <property type="evidence" value="ECO:0007669"/>
    <property type="project" value="UniProtKB-SubCell"/>
</dbReference>
<dbReference type="InterPro" id="IPR050598">
    <property type="entry name" value="AminoAcid_Transporter"/>
</dbReference>
<evidence type="ECO:0000256" key="6">
    <source>
        <dbReference type="SAM" id="Phobius"/>
    </source>
</evidence>
<comment type="caution">
    <text evidence="7">The sequence shown here is derived from an EMBL/GenBank/DDBJ whole genome shotgun (WGS) entry which is preliminary data.</text>
</comment>
<keyword evidence="3 6" id="KW-1133">Transmembrane helix</keyword>
<feature type="region of interest" description="Disordered" evidence="5">
    <location>
        <begin position="162"/>
        <end position="189"/>
    </location>
</feature>
<dbReference type="PANTHER" id="PTHR11785">
    <property type="entry name" value="AMINO ACID TRANSPORTER"/>
    <property type="match status" value="1"/>
</dbReference>
<dbReference type="Pfam" id="PF13520">
    <property type="entry name" value="AA_permease_2"/>
    <property type="match status" value="1"/>
</dbReference>
<evidence type="ECO:0000256" key="2">
    <source>
        <dbReference type="ARBA" id="ARBA00022692"/>
    </source>
</evidence>
<dbReference type="GO" id="GO:0042942">
    <property type="term" value="P:D-serine transmembrane transport"/>
    <property type="evidence" value="ECO:0007669"/>
    <property type="project" value="TreeGrafter"/>
</dbReference>
<evidence type="ECO:0008006" key="9">
    <source>
        <dbReference type="Google" id="ProtNLM"/>
    </source>
</evidence>
<feature type="region of interest" description="Disordered" evidence="5">
    <location>
        <begin position="1"/>
        <end position="38"/>
    </location>
</feature>
<evidence type="ECO:0000256" key="5">
    <source>
        <dbReference type="SAM" id="MobiDB-lite"/>
    </source>
</evidence>
<dbReference type="PANTHER" id="PTHR11785:SF73">
    <property type="entry name" value="ASC-TYPE AMINO ACID TRANSPORTER 1"/>
    <property type="match status" value="1"/>
</dbReference>
<accession>A0A5J5CFA7</accession>
<dbReference type="EMBL" id="VOFY01000052">
    <property type="protein sequence ID" value="KAA8579009.1"/>
    <property type="molecule type" value="Genomic_DNA"/>
</dbReference>
<feature type="transmembrane region" description="Helical" evidence="6">
    <location>
        <begin position="358"/>
        <end position="385"/>
    </location>
</feature>
<evidence type="ECO:0000256" key="1">
    <source>
        <dbReference type="ARBA" id="ARBA00004141"/>
    </source>
</evidence>
<protein>
    <recommendedName>
        <fullName evidence="9">Amino acid permease/ SLC12A domain-containing protein</fullName>
    </recommendedName>
</protein>
<sequence>MEGQNGSSSICSRPHGTVTAGQKKKKKEEEKSEKEKIPDRVTLKKEIGLLSACTIIIALINQKQVVENKLQTPRELQGRPRSGGRGDEGLHVCLHVRSHERNIIGSGIFISPKGVLEHSGSVGLALVVWVLGGCIAALGSLCYAELGLVFVLESEATVSEAGDIDGRGETSAPSLARSLPRSLTPSLPPSLARPAADLGELLQRPHGDQDPGRVHGNYEALTPQVAFSMDRTPTVGQIALAFLQASFAFSGWNFLNYVTEEVVEPRRNLPLAIYISIPLVTFVYTLTNIAYFSSMSPEELLLCFSGAREGHLPSLLAMIHYKNCTPIPALLVCCSATIVILCIGETHNLINYVSFINYLSYGVTIAGLLLYSEPVVCGVGLVIMLTGRGRRTWARGCVSWSFPSLTPSRSPVLHNGLTPHGAGGLPLLLNFLSEYVKIVLFLLRPDTPSWVGSFPSDL</sequence>
<feature type="compositionally biased region" description="Low complexity" evidence="5">
    <location>
        <begin position="171"/>
        <end position="189"/>
    </location>
</feature>
<dbReference type="GO" id="GO:0015175">
    <property type="term" value="F:neutral L-amino acid transmembrane transporter activity"/>
    <property type="evidence" value="ECO:0007669"/>
    <property type="project" value="TreeGrafter"/>
</dbReference>
<evidence type="ECO:0000256" key="4">
    <source>
        <dbReference type="ARBA" id="ARBA00023136"/>
    </source>
</evidence>
<dbReference type="AlphaFoldDB" id="A0A5J5CFA7"/>
<reference evidence="7 8" key="1">
    <citation type="submission" date="2019-08" db="EMBL/GenBank/DDBJ databases">
        <title>A chromosome-level genome assembly, high-density linkage maps, and genome scans reveal the genomic architecture of hybrid incompatibilities underlying speciation via character displacement in darters (Percidae: Etheostominae).</title>
        <authorList>
            <person name="Moran R.L."/>
            <person name="Catchen J.M."/>
            <person name="Fuller R.C."/>
        </authorList>
    </citation>
    <scope>NUCLEOTIDE SEQUENCE [LARGE SCALE GENOMIC DNA]</scope>
    <source>
        <strain evidence="7">EspeVRDwgs_2016</strain>
        <tissue evidence="7">Muscle</tissue>
    </source>
</reference>